<reference evidence="3" key="1">
    <citation type="journal article" date="2019" name="Int. J. Syst. Evol. Microbiol.">
        <title>The Global Catalogue of Microorganisms (GCM) 10K type strain sequencing project: providing services to taxonomists for standard genome sequencing and annotation.</title>
        <authorList>
            <consortium name="The Broad Institute Genomics Platform"/>
            <consortium name="The Broad Institute Genome Sequencing Center for Infectious Disease"/>
            <person name="Wu L."/>
            <person name="Ma J."/>
        </authorList>
    </citation>
    <scope>NUCLEOTIDE SEQUENCE [LARGE SCALE GENOMIC DNA]</scope>
    <source>
        <strain evidence="3">JCM 18304</strain>
    </source>
</reference>
<feature type="signal peptide" evidence="1">
    <location>
        <begin position="1"/>
        <end position="29"/>
    </location>
</feature>
<dbReference type="Proteomes" id="UP001501570">
    <property type="component" value="Unassembled WGS sequence"/>
</dbReference>
<evidence type="ECO:0008006" key="4">
    <source>
        <dbReference type="Google" id="ProtNLM"/>
    </source>
</evidence>
<organism evidence="2 3">
    <name type="scientific">Rugosimonospora acidiphila</name>
    <dbReference type="NCBI Taxonomy" id="556531"/>
    <lineage>
        <taxon>Bacteria</taxon>
        <taxon>Bacillati</taxon>
        <taxon>Actinomycetota</taxon>
        <taxon>Actinomycetes</taxon>
        <taxon>Micromonosporales</taxon>
        <taxon>Micromonosporaceae</taxon>
        <taxon>Rugosimonospora</taxon>
    </lineage>
</organism>
<name>A0ABP9S3Z9_9ACTN</name>
<keyword evidence="1" id="KW-0732">Signal</keyword>
<evidence type="ECO:0000313" key="2">
    <source>
        <dbReference type="EMBL" id="GAA5190567.1"/>
    </source>
</evidence>
<dbReference type="EMBL" id="BAABJQ010000014">
    <property type="protein sequence ID" value="GAA5190567.1"/>
    <property type="molecule type" value="Genomic_DNA"/>
</dbReference>
<dbReference type="RefSeq" id="WP_345632711.1">
    <property type="nucleotide sequence ID" value="NZ_BAABJQ010000014.1"/>
</dbReference>
<comment type="caution">
    <text evidence="2">The sequence shown here is derived from an EMBL/GenBank/DDBJ whole genome shotgun (WGS) entry which is preliminary data.</text>
</comment>
<keyword evidence="3" id="KW-1185">Reference proteome</keyword>
<sequence length="469" mass="49230">MRRRLWRALAVMALVVTGGLVAGANPAGAATAPALSASALSAMRLTDAGSFPTITGYRNAVEASSRPLSVVRMSTLIAGGYATRAVCHPTDLRVTASVAGFCWDSTDDTTTNWYPQGVTGSGDGMNGTDLYPPCDGCAGRKVVAVSWHSGAGYTPYGNDGLARVTFVDVTNGTAGAPYRHALLVEPDNSAAGYHAIESHADGIMWYGNKLYLATGGDQGAPGAGRVIRVFDLTHFWQMSSTTSGAVGCTATACSAAYSLFALPEIGYYQYPDGAVCDPLRTGDPASLTDPCFNSISLDRSTVPDSLIAVEYDDQGPHGRILRWPLDASTALLKPGSDGYVRPDQGWTSPVYRMQGAVFTGGSGVIEGLCPNGAPPVVGMPNDPANDAIVDGFAKSCLHKATISANGSLDVHYWTTTMTNAENLSYWPSTGQLWLMNEFRGTTDTKVSPPVAYPSDRLVLAIHCPSLTCS</sequence>
<gene>
    <name evidence="2" type="ORF">GCM10023322_46020</name>
</gene>
<feature type="chain" id="PRO_5046574760" description="Secreted protein" evidence="1">
    <location>
        <begin position="30"/>
        <end position="469"/>
    </location>
</feature>
<evidence type="ECO:0000256" key="1">
    <source>
        <dbReference type="SAM" id="SignalP"/>
    </source>
</evidence>
<accession>A0ABP9S3Z9</accession>
<evidence type="ECO:0000313" key="3">
    <source>
        <dbReference type="Proteomes" id="UP001501570"/>
    </source>
</evidence>
<proteinExistence type="predicted"/>
<protein>
    <recommendedName>
        <fullName evidence="4">Secreted protein</fullName>
    </recommendedName>
</protein>